<dbReference type="GO" id="GO:0008360">
    <property type="term" value="P:regulation of cell shape"/>
    <property type="evidence" value="ECO:0007669"/>
    <property type="project" value="TreeGrafter"/>
</dbReference>
<evidence type="ECO:0000256" key="1">
    <source>
        <dbReference type="SAM" id="MobiDB-lite"/>
    </source>
</evidence>
<feature type="region of interest" description="Disordered" evidence="1">
    <location>
        <begin position="276"/>
        <end position="300"/>
    </location>
</feature>
<comment type="caution">
    <text evidence="4">The sequence shown here is derived from an EMBL/GenBank/DDBJ whole genome shotgun (WGS) entry which is preliminary data.</text>
</comment>
<gene>
    <name evidence="4" type="ORF">MEDL_17767</name>
</gene>
<protein>
    <submittedName>
        <fullName evidence="4">PLXNB</fullName>
    </submittedName>
</protein>
<dbReference type="AlphaFoldDB" id="A0A8S3R6J5"/>
<dbReference type="GO" id="GO:0002116">
    <property type="term" value="C:semaphorin receptor complex"/>
    <property type="evidence" value="ECO:0007669"/>
    <property type="project" value="TreeGrafter"/>
</dbReference>
<dbReference type="OrthoDB" id="6106364at2759"/>
<dbReference type="GO" id="GO:0005886">
    <property type="term" value="C:plasma membrane"/>
    <property type="evidence" value="ECO:0007669"/>
    <property type="project" value="TreeGrafter"/>
</dbReference>
<proteinExistence type="predicted"/>
<dbReference type="GO" id="GO:0050772">
    <property type="term" value="P:positive regulation of axonogenesis"/>
    <property type="evidence" value="ECO:0007669"/>
    <property type="project" value="TreeGrafter"/>
</dbReference>
<name>A0A8S3R6J5_MYTED</name>
<evidence type="ECO:0000259" key="2">
    <source>
        <dbReference type="Pfam" id="PF08337"/>
    </source>
</evidence>
<organism evidence="4 5">
    <name type="scientific">Mytilus edulis</name>
    <name type="common">Blue mussel</name>
    <dbReference type="NCBI Taxonomy" id="6550"/>
    <lineage>
        <taxon>Eukaryota</taxon>
        <taxon>Metazoa</taxon>
        <taxon>Spiralia</taxon>
        <taxon>Lophotrochozoa</taxon>
        <taxon>Mollusca</taxon>
        <taxon>Bivalvia</taxon>
        <taxon>Autobranchia</taxon>
        <taxon>Pteriomorphia</taxon>
        <taxon>Mytilida</taxon>
        <taxon>Mytiloidea</taxon>
        <taxon>Mytilidae</taxon>
        <taxon>Mytilinae</taxon>
        <taxon>Mytilus</taxon>
    </lineage>
</organism>
<dbReference type="InterPro" id="IPR046800">
    <property type="entry name" value="Plexin_RBD"/>
</dbReference>
<evidence type="ECO:0000313" key="4">
    <source>
        <dbReference type="EMBL" id="CAG2203344.1"/>
    </source>
</evidence>
<evidence type="ECO:0000313" key="5">
    <source>
        <dbReference type="Proteomes" id="UP000683360"/>
    </source>
</evidence>
<evidence type="ECO:0000259" key="3">
    <source>
        <dbReference type="Pfam" id="PF20170"/>
    </source>
</evidence>
<dbReference type="InterPro" id="IPR008936">
    <property type="entry name" value="Rho_GTPase_activation_prot"/>
</dbReference>
<feature type="domain" description="Plexin cytoplasmic RasGAP" evidence="2">
    <location>
        <begin position="399"/>
        <end position="473"/>
    </location>
</feature>
<dbReference type="InterPro" id="IPR031148">
    <property type="entry name" value="Plexin"/>
</dbReference>
<dbReference type="InterPro" id="IPR013548">
    <property type="entry name" value="Plexin_cytoplasmic_RasGAP_dom"/>
</dbReference>
<feature type="domain" description="Plexin cytoplasmic RhoGTPase-binding" evidence="3">
    <location>
        <begin position="138"/>
        <end position="248"/>
    </location>
</feature>
<dbReference type="EMBL" id="CAJPWZ010000917">
    <property type="protein sequence ID" value="CAG2203344.1"/>
    <property type="molecule type" value="Genomic_DNA"/>
</dbReference>
<dbReference type="Gene3D" id="1.10.506.10">
    <property type="entry name" value="GTPase Activation - p120gap, domain 1"/>
    <property type="match status" value="3"/>
</dbReference>
<accession>A0A8S3R6J5</accession>
<reference evidence="4" key="1">
    <citation type="submission" date="2021-03" db="EMBL/GenBank/DDBJ databases">
        <authorList>
            <person name="Bekaert M."/>
        </authorList>
    </citation>
    <scope>NUCLEOTIDE SEQUENCE</scope>
</reference>
<dbReference type="GO" id="GO:0030334">
    <property type="term" value="P:regulation of cell migration"/>
    <property type="evidence" value="ECO:0007669"/>
    <property type="project" value="TreeGrafter"/>
</dbReference>
<dbReference type="PANTHER" id="PTHR22625">
    <property type="entry name" value="PLEXIN"/>
    <property type="match status" value="1"/>
</dbReference>
<keyword evidence="5" id="KW-1185">Reference proteome</keyword>
<dbReference type="PANTHER" id="PTHR22625:SF70">
    <property type="entry name" value="PLEXIN A, ISOFORM A"/>
    <property type="match status" value="1"/>
</dbReference>
<dbReference type="GO" id="GO:0017154">
    <property type="term" value="F:semaphorin receptor activity"/>
    <property type="evidence" value="ECO:0007669"/>
    <property type="project" value="InterPro"/>
</dbReference>
<dbReference type="GO" id="GO:0008045">
    <property type="term" value="P:motor neuron axon guidance"/>
    <property type="evidence" value="ECO:0007669"/>
    <property type="project" value="TreeGrafter"/>
</dbReference>
<feature type="compositionally biased region" description="Basic and acidic residues" evidence="1">
    <location>
        <begin position="283"/>
        <end position="300"/>
    </location>
</feature>
<dbReference type="GO" id="GO:0007162">
    <property type="term" value="P:negative regulation of cell adhesion"/>
    <property type="evidence" value="ECO:0007669"/>
    <property type="project" value="TreeGrafter"/>
</dbReference>
<dbReference type="Proteomes" id="UP000683360">
    <property type="component" value="Unassembled WGS sequence"/>
</dbReference>
<dbReference type="Pfam" id="PF08337">
    <property type="entry name" value="Plexin_cytopl"/>
    <property type="match status" value="2"/>
</dbReference>
<feature type="domain" description="Plexin cytoplasmic RasGAP" evidence="2">
    <location>
        <begin position="3"/>
        <end position="397"/>
    </location>
</feature>
<sequence length="506" mass="58986">MLKSAMEKIESLLTNKNFLMSLIKTLDRPNMLTMQEKAYFSSVLSIALLGNMRLFFELIHCLLIDMIRSSTKKQQKLLFRRFDSIPLRLIVNWLQIGLYRQLTSHSGMQLFMLYKAIQTVIEMGPIDALTGNSKNTIAEEKLLKMKIENRVMTLQIDLNGNSDQHYPVKVLDCDTISQVKQKCCSQIYKNKPASEIPHINELSLECHGGRAGKLTLNDIDIISVRNNGFVSLNTLKHYMVTDNSSMALMYKQHDKDDVYKNSPRFQTERARKENIESLPQEMDEQKEPETQKRHLTDSNLPDDVKSTRQVDYGDIFLNRLFHTKLLLADYIDSAFEGLVDQQSLSISIRYFLCMLDRLGKDYNIESEVLQSWKQECYATRLWAQLIGKPDILFDVNVPGHESPTQKLLFHKDIARYRELIGPFFASVMPVTDQEFWSEIDEMSKRQKEDLKFSRQSTLDQLYQLFIVKYRREIIDDLEDMEESKDLQFVNTLEEVIDLMEEASTNF</sequence>
<dbReference type="Pfam" id="PF20170">
    <property type="entry name" value="Plexin_RBD"/>
    <property type="match status" value="1"/>
</dbReference>
<dbReference type="GO" id="GO:0097374">
    <property type="term" value="P:sensory neuron axon guidance"/>
    <property type="evidence" value="ECO:0007669"/>
    <property type="project" value="TreeGrafter"/>
</dbReference>